<dbReference type="EMBL" id="MTKS01000304">
    <property type="protein sequence ID" value="RWX50532.1"/>
    <property type="molecule type" value="Genomic_DNA"/>
</dbReference>
<feature type="non-terminal residue" evidence="1">
    <location>
        <position position="312"/>
    </location>
</feature>
<organism evidence="1 2">
    <name type="scientific">Candidatus Electrothrix marina</name>
    <dbReference type="NCBI Taxonomy" id="1859130"/>
    <lineage>
        <taxon>Bacteria</taxon>
        <taxon>Pseudomonadati</taxon>
        <taxon>Thermodesulfobacteriota</taxon>
        <taxon>Desulfobulbia</taxon>
        <taxon>Desulfobulbales</taxon>
        <taxon>Desulfobulbaceae</taxon>
        <taxon>Candidatus Electrothrix</taxon>
    </lineage>
</organism>
<gene>
    <name evidence="1" type="ORF">VU01_13042</name>
</gene>
<protein>
    <submittedName>
        <fullName evidence="1">Uncharacterized protein</fullName>
    </submittedName>
</protein>
<dbReference type="Proteomes" id="UP000288892">
    <property type="component" value="Unassembled WGS sequence"/>
</dbReference>
<name>A0A444JBU2_9BACT</name>
<reference evidence="1 2" key="1">
    <citation type="submission" date="2017-01" db="EMBL/GenBank/DDBJ databases">
        <title>The cable genome- insights into the physiology and evolution of filamentous bacteria capable of sulfide oxidation via long distance electron transfer.</title>
        <authorList>
            <person name="Schreiber L."/>
            <person name="Bjerg J.T."/>
            <person name="Boggild A."/>
            <person name="Van De Vossenberg J."/>
            <person name="Meysman F."/>
            <person name="Nielsen L.P."/>
            <person name="Schramm A."/>
            <person name="Kjeldsen K.U."/>
        </authorList>
    </citation>
    <scope>NUCLEOTIDE SEQUENCE [LARGE SCALE GENOMIC DNA]</scope>
    <source>
        <strain evidence="1">A5</strain>
    </source>
</reference>
<dbReference type="AlphaFoldDB" id="A0A444JBU2"/>
<keyword evidence="2" id="KW-1185">Reference proteome</keyword>
<comment type="caution">
    <text evidence="1">The sequence shown here is derived from an EMBL/GenBank/DDBJ whole genome shotgun (WGS) entry which is preliminary data.</text>
</comment>
<evidence type="ECO:0000313" key="1">
    <source>
        <dbReference type="EMBL" id="RWX50532.1"/>
    </source>
</evidence>
<accession>A0A444JBU2</accession>
<evidence type="ECO:0000313" key="2">
    <source>
        <dbReference type="Proteomes" id="UP000288892"/>
    </source>
</evidence>
<proteinExistence type="predicted"/>
<sequence length="312" mass="35256">MLSIAESAWCTVPVFKNGRKISREHASQHPECTSSAILQNIKAEYKNLNITTRHVNRLRQEWGVSRKKGRPCGRRLLNAPGGELVKLTPNLPFVGVCILDAFVEQNGIIEQVAAAIQIKTARYKKEPPEETFPLLYHKKQIIITRFKALFYAAFFGIGKLTEYDVKEHGLEVLIGRGYQNNTLRQFLGELERIDAADILISLLTSSNQGQLGYIDGHMIPFWTGAQMHKGKITMPGRIMPGSNAIVARNEKGQAIFMDYYPPDIRMPTMILEYCEKIVNATGIRSFVIDTRLSSFFFLTELIELFGNHPLCP</sequence>